<accession>B5AX27</accession>
<proteinExistence type="predicted"/>
<evidence type="ECO:0000313" key="2">
    <source>
        <dbReference type="Proteomes" id="UP000001862"/>
    </source>
</evidence>
<dbReference type="Proteomes" id="UP000001862">
    <property type="component" value="Segment"/>
</dbReference>
<dbReference type="EMBL" id="EU876853">
    <property type="protein sequence ID" value="ACG60330.1"/>
    <property type="molecule type" value="Genomic_DNA"/>
</dbReference>
<keyword evidence="2" id="KW-1185">Reference proteome</keyword>
<name>B5AX27_9CAUD</name>
<evidence type="ECO:0000313" key="1">
    <source>
        <dbReference type="EMBL" id="ACG60330.1"/>
    </source>
</evidence>
<sequence>MYFSAGTMKRQYATAGLLAFTRGGEMKPRIRWQRWLRKWVCKCDIAQACGSTPAEAFDIWKKVHMWRKEDVENLKK</sequence>
<reference evidence="2" key="1">
    <citation type="journal article" date="2009" name="Environ. Microbiol. Rep.">
        <title>Isolation and genomic characterization of the first phage infecting Iodobacteria: ?PLPE, a myovirus having a novel set of features.</title>
        <authorList>
            <person name="Leblanc C."/>
            <person name="Caumont-Sarcos A."/>
            <person name="Comeau A.M."/>
            <person name="Krisch H.M."/>
        </authorList>
    </citation>
    <scope>NUCLEOTIDE SEQUENCE [LARGE SCALE GENOMIC DNA]</scope>
</reference>
<dbReference type="KEGG" id="vg:6779468"/>
<dbReference type="RefSeq" id="YP_002128442.1">
    <property type="nucleotide sequence ID" value="NC_011142.1"/>
</dbReference>
<organism evidence="1 2">
    <name type="scientific">Iodobacter phage PhiPLPE</name>
    <dbReference type="NCBI Taxonomy" id="551895"/>
    <lineage>
        <taxon>Viruses</taxon>
        <taxon>Duplodnaviria</taxon>
        <taxon>Heunggongvirae</taxon>
        <taxon>Uroviricota</taxon>
        <taxon>Caudoviricetes</taxon>
        <taxon>Iodovirus</taxon>
        <taxon>Iodovirus PLPE</taxon>
    </lineage>
</organism>
<dbReference type="GeneID" id="6779468"/>
<gene>
    <name evidence="1" type="ORF">phiPLPE_08</name>
</gene>
<protein>
    <submittedName>
        <fullName evidence="1">Uncharacterized protein</fullName>
    </submittedName>
</protein>